<sequence length="155" mass="17056">MVAKIKITKPVLCLALRKAPPNQAAMLNTPGMKLTAGKFGNRPRDFTYDVSKADEIYDCLEKKVGSPEHQVQLDTLKGQNPVCKFHSSNSHATADCVAFCQAIQDKIDGGLLKFPEKGKQMLIDKQPFPKTAQAAPVYIHYHYGVNPESEGEPTV</sequence>
<keyword evidence="1" id="KW-0496">Mitochondrion</keyword>
<organism evidence="1">
    <name type="scientific">Zelkova schneideriana</name>
    <dbReference type="NCBI Taxonomy" id="172643"/>
    <lineage>
        <taxon>Eukaryota</taxon>
        <taxon>Viridiplantae</taxon>
        <taxon>Streptophyta</taxon>
        <taxon>Embryophyta</taxon>
        <taxon>Tracheophyta</taxon>
        <taxon>Spermatophyta</taxon>
        <taxon>Magnoliopsida</taxon>
        <taxon>eudicotyledons</taxon>
        <taxon>Gunneridae</taxon>
        <taxon>Pentapetalae</taxon>
        <taxon>rosids</taxon>
        <taxon>fabids</taxon>
        <taxon>Rosales</taxon>
        <taxon>Ulmaceae</taxon>
        <taxon>Zelkova</taxon>
    </lineage>
</organism>
<gene>
    <name evidence="1" type="primary">ORF155</name>
</gene>
<name>A0A8F1SR09_9ROSA</name>
<geneLocation type="mitochondrion" evidence="1"/>
<accession>A0A8F1SR09</accession>
<evidence type="ECO:0000313" key="1">
    <source>
        <dbReference type="EMBL" id="QWQ49866.1"/>
    </source>
</evidence>
<reference evidence="1" key="1">
    <citation type="submission" date="2021-03" db="EMBL/GenBank/DDBJ databases">
        <authorList>
            <person name="Liu X."/>
        </authorList>
    </citation>
    <scope>NUCLEOTIDE SEQUENCE</scope>
    <source>
        <strain evidence="1">Mt1</strain>
    </source>
</reference>
<dbReference type="AlphaFoldDB" id="A0A8F1SR09"/>
<dbReference type="EMBL" id="MW717907">
    <property type="protein sequence ID" value="QWQ49866.1"/>
    <property type="molecule type" value="Genomic_DNA"/>
</dbReference>
<protein>
    <submittedName>
        <fullName evidence="1">Uncharacterized protein</fullName>
    </submittedName>
</protein>
<proteinExistence type="predicted"/>